<reference evidence="1" key="1">
    <citation type="submission" date="2018-02" db="EMBL/GenBank/DDBJ databases">
        <title>Rhizophora mucronata_Transcriptome.</title>
        <authorList>
            <person name="Meera S.P."/>
            <person name="Sreeshan A."/>
            <person name="Augustine A."/>
        </authorList>
    </citation>
    <scope>NUCLEOTIDE SEQUENCE</scope>
    <source>
        <tissue evidence="1">Leaf</tissue>
    </source>
</reference>
<organism evidence="1">
    <name type="scientific">Rhizophora mucronata</name>
    <name type="common">Asiatic mangrove</name>
    <dbReference type="NCBI Taxonomy" id="61149"/>
    <lineage>
        <taxon>Eukaryota</taxon>
        <taxon>Viridiplantae</taxon>
        <taxon>Streptophyta</taxon>
        <taxon>Embryophyta</taxon>
        <taxon>Tracheophyta</taxon>
        <taxon>Spermatophyta</taxon>
        <taxon>Magnoliopsida</taxon>
        <taxon>eudicotyledons</taxon>
        <taxon>Gunneridae</taxon>
        <taxon>Pentapetalae</taxon>
        <taxon>rosids</taxon>
        <taxon>fabids</taxon>
        <taxon>Malpighiales</taxon>
        <taxon>Rhizophoraceae</taxon>
        <taxon>Rhizophora</taxon>
    </lineage>
</organism>
<dbReference type="AlphaFoldDB" id="A0A2P2JNA1"/>
<dbReference type="EMBL" id="GGEC01014454">
    <property type="protein sequence ID" value="MBW94937.1"/>
    <property type="molecule type" value="Transcribed_RNA"/>
</dbReference>
<proteinExistence type="predicted"/>
<sequence length="55" mass="6532">MPYKYPDNSCSFSQEFYRTLRTNNNKYPDNDKLMLHTTASQSVNFPGKKVKERKI</sequence>
<dbReference type="EMBL" id="GGEC01014452">
    <property type="protein sequence ID" value="MBW94935.1"/>
    <property type="molecule type" value="Transcribed_RNA"/>
</dbReference>
<name>A0A2P2JNA1_RHIMU</name>
<protein>
    <submittedName>
        <fullName evidence="1">Uncharacterized protein MANES_05G102100</fullName>
    </submittedName>
</protein>
<evidence type="ECO:0000313" key="1">
    <source>
        <dbReference type="EMBL" id="MBW94935.1"/>
    </source>
</evidence>
<accession>A0A2P2JNA1</accession>